<evidence type="ECO:0000256" key="12">
    <source>
        <dbReference type="PROSITE-ProRule" id="PRU00169"/>
    </source>
</evidence>
<dbReference type="SMART" id="SM00448">
    <property type="entry name" value="REC"/>
    <property type="match status" value="1"/>
</dbReference>
<dbReference type="CDD" id="cd17584">
    <property type="entry name" value="REC_typeB_ARR-like"/>
    <property type="match status" value="1"/>
</dbReference>
<keyword evidence="5 11" id="KW-0902">Two-component regulatory system</keyword>
<proteinExistence type="inferred from homology"/>
<evidence type="ECO:0000259" key="14">
    <source>
        <dbReference type="PROSITE" id="PS50110"/>
    </source>
</evidence>
<evidence type="ECO:0000256" key="8">
    <source>
        <dbReference type="ARBA" id="ARBA00023159"/>
    </source>
</evidence>
<dbReference type="InterPro" id="IPR001005">
    <property type="entry name" value="SANT/Myb"/>
</dbReference>
<evidence type="ECO:0000313" key="15">
    <source>
        <dbReference type="EnsemblPlants" id="Kaladp0011s1020.1.v1.1"/>
    </source>
</evidence>
<accession>A0A7N0SXB7</accession>
<dbReference type="InterPro" id="IPR009057">
    <property type="entry name" value="Homeodomain-like_sf"/>
</dbReference>
<name>A0A7N0SXB7_KALFE</name>
<dbReference type="Pfam" id="PF00072">
    <property type="entry name" value="Response_reg"/>
    <property type="match status" value="1"/>
</dbReference>
<dbReference type="Gramene" id="Kaladp0011s1020.1.v1.1">
    <property type="protein sequence ID" value="Kaladp0011s1020.1.v1.1"/>
    <property type="gene ID" value="Kaladp0011s1020.v1.1"/>
</dbReference>
<comment type="similarity">
    <text evidence="2">Belongs to the ARR family. Type-B subfamily.</text>
</comment>
<dbReference type="PANTHER" id="PTHR43874:SF137">
    <property type="entry name" value="TWO-COMPONENT RESPONSE REGULATOR ARR11"/>
    <property type="match status" value="1"/>
</dbReference>
<dbReference type="InterPro" id="IPR006447">
    <property type="entry name" value="Myb_dom_plants"/>
</dbReference>
<dbReference type="GO" id="GO:0003677">
    <property type="term" value="F:DNA binding"/>
    <property type="evidence" value="ECO:0007669"/>
    <property type="project" value="UniProtKB-KW"/>
</dbReference>
<dbReference type="InterPro" id="IPR011006">
    <property type="entry name" value="CheY-like_superfamily"/>
</dbReference>
<dbReference type="GO" id="GO:0009736">
    <property type="term" value="P:cytokinin-activated signaling pathway"/>
    <property type="evidence" value="ECO:0007669"/>
    <property type="project" value="UniProtKB-KW"/>
</dbReference>
<feature type="region of interest" description="Disordered" evidence="13">
    <location>
        <begin position="337"/>
        <end position="359"/>
    </location>
</feature>
<evidence type="ECO:0000256" key="2">
    <source>
        <dbReference type="ARBA" id="ARBA00006015"/>
    </source>
</evidence>
<comment type="subcellular location">
    <subcellularLocation>
        <location evidence="1 11">Nucleus</location>
    </subcellularLocation>
</comment>
<dbReference type="AlphaFoldDB" id="A0A7N0SXB7"/>
<evidence type="ECO:0000313" key="16">
    <source>
        <dbReference type="Proteomes" id="UP000594263"/>
    </source>
</evidence>
<dbReference type="EnsemblPlants" id="Kaladp0011s1020.1.v1.1">
    <property type="protein sequence ID" value="Kaladp0011s1020.1.v1.1"/>
    <property type="gene ID" value="Kaladp0011s1020.v1.1"/>
</dbReference>
<evidence type="ECO:0000256" key="9">
    <source>
        <dbReference type="ARBA" id="ARBA00023163"/>
    </source>
</evidence>
<dbReference type="Proteomes" id="UP000594263">
    <property type="component" value="Unplaced"/>
</dbReference>
<feature type="domain" description="Response regulatory" evidence="14">
    <location>
        <begin position="18"/>
        <end position="133"/>
    </location>
</feature>
<dbReference type="PIRSF" id="PIRSF036392">
    <property type="entry name" value="RR_ARR_type-B"/>
    <property type="match status" value="1"/>
</dbReference>
<evidence type="ECO:0000256" key="1">
    <source>
        <dbReference type="ARBA" id="ARBA00004123"/>
    </source>
</evidence>
<dbReference type="GO" id="GO:0000160">
    <property type="term" value="P:phosphorelay signal transduction system"/>
    <property type="evidence" value="ECO:0007669"/>
    <property type="project" value="UniProtKB-KW"/>
</dbReference>
<comment type="function">
    <text evidence="11">Transcriptional activator that binds specific DNA sequence.</text>
</comment>
<organism evidence="15 16">
    <name type="scientific">Kalanchoe fedtschenkoi</name>
    <name type="common">Lavender scallops</name>
    <name type="synonym">South American air plant</name>
    <dbReference type="NCBI Taxonomy" id="63787"/>
    <lineage>
        <taxon>Eukaryota</taxon>
        <taxon>Viridiplantae</taxon>
        <taxon>Streptophyta</taxon>
        <taxon>Embryophyta</taxon>
        <taxon>Tracheophyta</taxon>
        <taxon>Spermatophyta</taxon>
        <taxon>Magnoliopsida</taxon>
        <taxon>eudicotyledons</taxon>
        <taxon>Gunneridae</taxon>
        <taxon>Pentapetalae</taxon>
        <taxon>Saxifragales</taxon>
        <taxon>Crassulaceae</taxon>
        <taxon>Kalanchoe</taxon>
    </lineage>
</organism>
<dbReference type="GO" id="GO:0003700">
    <property type="term" value="F:DNA-binding transcription factor activity"/>
    <property type="evidence" value="ECO:0007669"/>
    <property type="project" value="UniProtKB-UniRule"/>
</dbReference>
<evidence type="ECO:0000256" key="4">
    <source>
        <dbReference type="ARBA" id="ARBA00022864"/>
    </source>
</evidence>
<keyword evidence="10 11" id="KW-0539">Nucleus</keyword>
<feature type="modified residue" description="4-aspartylphosphate" evidence="12">
    <location>
        <position position="69"/>
    </location>
</feature>
<reference evidence="15" key="1">
    <citation type="submission" date="2021-01" db="UniProtKB">
        <authorList>
            <consortium name="EnsemblPlants"/>
        </authorList>
    </citation>
    <scope>IDENTIFICATION</scope>
</reference>
<dbReference type="PANTHER" id="PTHR43874">
    <property type="entry name" value="TWO-COMPONENT RESPONSE REGULATOR"/>
    <property type="match status" value="1"/>
</dbReference>
<evidence type="ECO:0000256" key="6">
    <source>
        <dbReference type="ARBA" id="ARBA00023015"/>
    </source>
</evidence>
<keyword evidence="8 11" id="KW-0010">Activator</keyword>
<dbReference type="Pfam" id="PF00249">
    <property type="entry name" value="Myb_DNA-binding"/>
    <property type="match status" value="1"/>
</dbReference>
<evidence type="ECO:0000256" key="10">
    <source>
        <dbReference type="ARBA" id="ARBA00023242"/>
    </source>
</evidence>
<dbReference type="GO" id="GO:0005634">
    <property type="term" value="C:nucleus"/>
    <property type="evidence" value="ECO:0007669"/>
    <property type="project" value="UniProtKB-SubCell"/>
</dbReference>
<dbReference type="Gene3D" id="1.10.10.60">
    <property type="entry name" value="Homeodomain-like"/>
    <property type="match status" value="1"/>
</dbReference>
<evidence type="ECO:0000256" key="7">
    <source>
        <dbReference type="ARBA" id="ARBA00023125"/>
    </source>
</evidence>
<dbReference type="SUPFAM" id="SSF46689">
    <property type="entry name" value="Homeodomain-like"/>
    <property type="match status" value="1"/>
</dbReference>
<evidence type="ECO:0000256" key="13">
    <source>
        <dbReference type="SAM" id="MobiDB-lite"/>
    </source>
</evidence>
<dbReference type="FunFam" id="1.10.10.60:FF:000007">
    <property type="entry name" value="Two-component response regulator"/>
    <property type="match status" value="1"/>
</dbReference>
<keyword evidence="9 11" id="KW-0804">Transcription</keyword>
<dbReference type="NCBIfam" id="TIGR01557">
    <property type="entry name" value="myb_SHAQKYF"/>
    <property type="match status" value="1"/>
</dbReference>
<evidence type="ECO:0000256" key="5">
    <source>
        <dbReference type="ARBA" id="ARBA00023012"/>
    </source>
</evidence>
<dbReference type="PROSITE" id="PS50110">
    <property type="entry name" value="RESPONSE_REGULATORY"/>
    <property type="match status" value="1"/>
</dbReference>
<keyword evidence="16" id="KW-1185">Reference proteome</keyword>
<keyword evidence="7 11" id="KW-0238">DNA-binding</keyword>
<keyword evidence="3 12" id="KW-0597">Phosphoprotein</keyword>
<dbReference type="Gene3D" id="3.40.50.2300">
    <property type="match status" value="1"/>
</dbReference>
<keyword evidence="6 11" id="KW-0805">Transcription regulation</keyword>
<sequence>MESGFSSPRADKFPAGLRVLVVDDDPTWLKILEKMLKKCSYQVTTCGLAVDALAMLRENRNSFDIVISDVNMPDMDGFKLLEQLGLEMDLPVIMMSVDGETSRVMKGVRHGACDYLLKPIRMKELSNIWQHVYRKKMHEVKDMADSNSKPVGSLHMMKNETDDFDGQLHPGNGVSSGGVKKRKDSERKRHGNPDLVDPSSSKKSRVVWSMELHQKFLDAVNQIGYDKLGPKKILDKMNVPSLTRDNVASHLQKYRLYLAKVQNDNDQKTSSGGTKHQAFSPGDSAGSFDFGSVFSLDQKNTAGAAQFGYSANRLLVDELGMGFLEGDTEGTMVSFSPAGRPATPWKSDLPDPRKASSPRIQPVQAFSSLDRSYKYQQFEFEPAAHQWNKGPAPAPMMQFAQANQQMMTSCHNAGNTFWSRSNLMAAQPLQDTFHSAYNNISSDHPWPLMAPYRSQAPPPLMPDAKLPNLTQNYNAAKSSFHQADLKFSAAAFSSNDNGSVVESRPFQGLGGSGMNKNSDCFIPELMDELGSAICFE</sequence>
<feature type="region of interest" description="Disordered" evidence="13">
    <location>
        <begin position="143"/>
        <end position="203"/>
    </location>
</feature>
<evidence type="ECO:0000256" key="11">
    <source>
        <dbReference type="PIRNR" id="PIRNR036392"/>
    </source>
</evidence>
<dbReference type="InterPro" id="IPR017053">
    <property type="entry name" value="Response_reg_B-typ_pln"/>
</dbReference>
<dbReference type="InterPro" id="IPR001789">
    <property type="entry name" value="Sig_transdc_resp-reg_receiver"/>
</dbReference>
<dbReference type="InterPro" id="IPR045279">
    <property type="entry name" value="ARR-like"/>
</dbReference>
<evidence type="ECO:0000256" key="3">
    <source>
        <dbReference type="ARBA" id="ARBA00022553"/>
    </source>
</evidence>
<dbReference type="SUPFAM" id="SSF52172">
    <property type="entry name" value="CheY-like"/>
    <property type="match status" value="1"/>
</dbReference>
<protein>
    <recommendedName>
        <fullName evidence="11">Two-component response regulator</fullName>
    </recommendedName>
</protein>
<keyword evidence="4" id="KW-0932">Cytokinin signaling pathway</keyword>